<keyword evidence="10" id="KW-1185">Reference proteome</keyword>
<dbReference type="AlphaFoldDB" id="A0A1U7M2I4"/>
<dbReference type="InterPro" id="IPR050721">
    <property type="entry name" value="Trk_Ktr_HKT_K-transport"/>
</dbReference>
<dbReference type="InterPro" id="IPR036291">
    <property type="entry name" value="NAD(P)-bd_dom_sf"/>
</dbReference>
<protein>
    <recommendedName>
        <fullName evidence="1">Trk system potassium uptake protein TrkA</fullName>
    </recommendedName>
</protein>
<feature type="domain" description="RCK C-terminal" evidence="8">
    <location>
        <begin position="365"/>
        <end position="446"/>
    </location>
</feature>
<dbReference type="GO" id="GO:0005886">
    <property type="term" value="C:plasma membrane"/>
    <property type="evidence" value="ECO:0007669"/>
    <property type="project" value="InterPro"/>
</dbReference>
<comment type="caution">
    <text evidence="9">The sequence shown here is derived from an EMBL/GenBank/DDBJ whole genome shotgun (WGS) entry which is preliminary data.</text>
</comment>
<evidence type="ECO:0000259" key="7">
    <source>
        <dbReference type="PROSITE" id="PS51201"/>
    </source>
</evidence>
<accession>A0A1U7M2I4</accession>
<dbReference type="Proteomes" id="UP000186112">
    <property type="component" value="Unassembled WGS sequence"/>
</dbReference>
<keyword evidence="4" id="KW-0630">Potassium</keyword>
<evidence type="ECO:0000313" key="10">
    <source>
        <dbReference type="Proteomes" id="UP000186112"/>
    </source>
</evidence>
<evidence type="ECO:0000256" key="5">
    <source>
        <dbReference type="ARBA" id="ARBA00023027"/>
    </source>
</evidence>
<dbReference type="Pfam" id="PF02254">
    <property type="entry name" value="TrkA_N"/>
    <property type="match status" value="2"/>
</dbReference>
<dbReference type="GO" id="GO:0015079">
    <property type="term" value="F:potassium ion transmembrane transporter activity"/>
    <property type="evidence" value="ECO:0007669"/>
    <property type="project" value="InterPro"/>
</dbReference>
<dbReference type="PROSITE" id="PS51201">
    <property type="entry name" value="RCK_N"/>
    <property type="match status" value="2"/>
</dbReference>
<dbReference type="NCBIfam" id="NF007031">
    <property type="entry name" value="PRK09496.1-2"/>
    <property type="match status" value="1"/>
</dbReference>
<name>A0A1U7M2I4_TISCR</name>
<dbReference type="Pfam" id="PF02080">
    <property type="entry name" value="TrkA_C"/>
    <property type="match status" value="2"/>
</dbReference>
<dbReference type="SUPFAM" id="SSF51735">
    <property type="entry name" value="NAD(P)-binding Rossmann-fold domains"/>
    <property type="match status" value="2"/>
</dbReference>
<keyword evidence="6" id="KW-0406">Ion transport</keyword>
<dbReference type="NCBIfam" id="NF007032">
    <property type="entry name" value="PRK09496.1-4"/>
    <property type="match status" value="1"/>
</dbReference>
<dbReference type="InterPro" id="IPR006036">
    <property type="entry name" value="K_uptake_TrkA"/>
</dbReference>
<sequence length="468" mass="52267">MKVLIVGVGKLGYKLAQLMIDEGINVTLIDNNSKMLERINEHVDVLTIEANGIDINVLREIEINTYDLLVASTDSDETNTVVCLLAKKLGCKRTIARIRNSEYMMQLDFIKKEMGIDHIVNPDLDIARSIEKYILQNYVFHTDEFASGKVHMLDFHIAHHEEFIGKKLKELEGFENLLITAILRDGEIIIPHGNTSILENDTIYIMGECTDIDKLNARFDFNIKNKPVKKVMILGGSNISYYLAKNLAKSNISVKIIEKDRLKAEALSRVLEDTLIIHGDGTDINLLEEEMLSNMDAFVGATGMDEQNLLMALMCKQAGVSKTIAKVSKQNYTKIIDRLDIDAALNPIDITASNILKFLRGGKVISVSLLLGGEAEVTEIIVSKDSQFIQKSLKELKLPKGVIIGAIVRRGKVIIPKGGATLEPKDRIVIFSLREDLETLKRFFNPRKGGMISELWNRAKGTGNTTDN</sequence>
<dbReference type="PANTHER" id="PTHR43833">
    <property type="entry name" value="POTASSIUM CHANNEL PROTEIN 2-RELATED-RELATED"/>
    <property type="match status" value="1"/>
</dbReference>
<dbReference type="EMBL" id="LTDM01000066">
    <property type="protein sequence ID" value="OLS01524.1"/>
    <property type="molecule type" value="Genomic_DNA"/>
</dbReference>
<keyword evidence="2" id="KW-0813">Transport</keyword>
<proteinExistence type="predicted"/>
<evidence type="ECO:0000256" key="3">
    <source>
        <dbReference type="ARBA" id="ARBA00022538"/>
    </source>
</evidence>
<dbReference type="Gene3D" id="3.40.50.720">
    <property type="entry name" value="NAD(P)-binding Rossmann-like Domain"/>
    <property type="match status" value="2"/>
</dbReference>
<dbReference type="OrthoDB" id="9775180at2"/>
<dbReference type="PANTHER" id="PTHR43833:SF5">
    <property type="entry name" value="TRK SYSTEM POTASSIUM UPTAKE PROTEIN TRKA"/>
    <property type="match status" value="1"/>
</dbReference>
<gene>
    <name evidence="9" type="primary">trkA</name>
    <name evidence="9" type="ORF">TICRE_25630</name>
</gene>
<dbReference type="Gene3D" id="3.30.70.1450">
    <property type="entry name" value="Regulator of K+ conductance, C-terminal domain"/>
    <property type="match status" value="2"/>
</dbReference>
<evidence type="ECO:0000313" key="9">
    <source>
        <dbReference type="EMBL" id="OLS01524.1"/>
    </source>
</evidence>
<dbReference type="NCBIfam" id="NF007041">
    <property type="entry name" value="PRK09496.3-4"/>
    <property type="match status" value="1"/>
</dbReference>
<feature type="domain" description="RCK N-terminal" evidence="7">
    <location>
        <begin position="1"/>
        <end position="120"/>
    </location>
</feature>
<evidence type="ECO:0000259" key="8">
    <source>
        <dbReference type="PROSITE" id="PS51202"/>
    </source>
</evidence>
<dbReference type="NCBIfam" id="NF007033">
    <property type="entry name" value="PRK09496.1-5"/>
    <property type="match status" value="1"/>
</dbReference>
<evidence type="ECO:0000256" key="1">
    <source>
        <dbReference type="ARBA" id="ARBA00017378"/>
    </source>
</evidence>
<dbReference type="SUPFAM" id="SSF116726">
    <property type="entry name" value="TrkA C-terminal domain-like"/>
    <property type="match status" value="2"/>
</dbReference>
<keyword evidence="3" id="KW-0633">Potassium transport</keyword>
<dbReference type="NCBIfam" id="NF007034">
    <property type="entry name" value="PRK09496.2-1"/>
    <property type="match status" value="1"/>
</dbReference>
<dbReference type="InterPro" id="IPR003148">
    <property type="entry name" value="RCK_N"/>
</dbReference>
<keyword evidence="5" id="KW-0520">NAD</keyword>
<evidence type="ECO:0000256" key="2">
    <source>
        <dbReference type="ARBA" id="ARBA00022448"/>
    </source>
</evidence>
<reference evidence="9 10" key="1">
    <citation type="submission" date="2016-02" db="EMBL/GenBank/DDBJ databases">
        <title>Genome sequence of Tissierella creatinophila DSM 6911.</title>
        <authorList>
            <person name="Poehlein A."/>
            <person name="Daniel R."/>
        </authorList>
    </citation>
    <scope>NUCLEOTIDE SEQUENCE [LARGE SCALE GENOMIC DNA]</scope>
    <source>
        <strain evidence="9 10">DSM 6911</strain>
    </source>
</reference>
<dbReference type="InterPro" id="IPR006037">
    <property type="entry name" value="RCK_C"/>
</dbReference>
<organism evidence="9 10">
    <name type="scientific">Tissierella creatinophila DSM 6911</name>
    <dbReference type="NCBI Taxonomy" id="1123403"/>
    <lineage>
        <taxon>Bacteria</taxon>
        <taxon>Bacillati</taxon>
        <taxon>Bacillota</taxon>
        <taxon>Tissierellia</taxon>
        <taxon>Tissierellales</taxon>
        <taxon>Tissierellaceae</taxon>
        <taxon>Tissierella</taxon>
    </lineage>
</organism>
<feature type="domain" description="RCK C-terminal" evidence="8">
    <location>
        <begin position="140"/>
        <end position="221"/>
    </location>
</feature>
<dbReference type="InterPro" id="IPR036721">
    <property type="entry name" value="RCK_C_sf"/>
</dbReference>
<feature type="domain" description="RCK N-terminal" evidence="7">
    <location>
        <begin position="228"/>
        <end position="345"/>
    </location>
</feature>
<evidence type="ECO:0000256" key="6">
    <source>
        <dbReference type="ARBA" id="ARBA00023065"/>
    </source>
</evidence>
<dbReference type="RefSeq" id="WP_075728695.1">
    <property type="nucleotide sequence ID" value="NZ_LTDM01000066.1"/>
</dbReference>
<dbReference type="PRINTS" id="PR00335">
    <property type="entry name" value="KUPTAKETRKA"/>
</dbReference>
<dbReference type="PROSITE" id="PS51202">
    <property type="entry name" value="RCK_C"/>
    <property type="match status" value="2"/>
</dbReference>
<dbReference type="NCBIfam" id="NF007039">
    <property type="entry name" value="PRK09496.3-2"/>
    <property type="match status" value="1"/>
</dbReference>
<evidence type="ECO:0000256" key="4">
    <source>
        <dbReference type="ARBA" id="ARBA00022958"/>
    </source>
</evidence>